<reference evidence="1" key="1">
    <citation type="submission" date="2020-11" db="EMBL/GenBank/DDBJ databases">
        <authorList>
            <consortium name="DOE Joint Genome Institute"/>
            <person name="Ahrendt S."/>
            <person name="Riley R."/>
            <person name="Andreopoulos W."/>
            <person name="LaButti K."/>
            <person name="Pangilinan J."/>
            <person name="Ruiz-duenas F.J."/>
            <person name="Barrasa J.M."/>
            <person name="Sanchez-Garcia M."/>
            <person name="Camarero S."/>
            <person name="Miyauchi S."/>
            <person name="Serrano A."/>
            <person name="Linde D."/>
            <person name="Babiker R."/>
            <person name="Drula E."/>
            <person name="Ayuso-Fernandez I."/>
            <person name="Pacheco R."/>
            <person name="Padilla G."/>
            <person name="Ferreira P."/>
            <person name="Barriuso J."/>
            <person name="Kellner H."/>
            <person name="Castanera R."/>
            <person name="Alfaro M."/>
            <person name="Ramirez L."/>
            <person name="Pisabarro A.G."/>
            <person name="Kuo A."/>
            <person name="Tritt A."/>
            <person name="Lipzen A."/>
            <person name="He G."/>
            <person name="Yan M."/>
            <person name="Ng V."/>
            <person name="Cullen D."/>
            <person name="Martin F."/>
            <person name="Rosso M.-N."/>
            <person name="Henrissat B."/>
            <person name="Hibbett D."/>
            <person name="Martinez A.T."/>
            <person name="Grigoriev I.V."/>
        </authorList>
    </citation>
    <scope>NUCLEOTIDE SEQUENCE</scope>
    <source>
        <strain evidence="1">AH 44721</strain>
    </source>
</reference>
<name>A0A9P5N7F8_GYMJU</name>
<accession>A0A9P5N7F8</accession>
<dbReference type="AlphaFoldDB" id="A0A9P5N7F8"/>
<keyword evidence="2" id="KW-1185">Reference proteome</keyword>
<organism evidence="1 2">
    <name type="scientific">Gymnopilus junonius</name>
    <name type="common">Spectacular rustgill mushroom</name>
    <name type="synonym">Gymnopilus spectabilis subsp. junonius</name>
    <dbReference type="NCBI Taxonomy" id="109634"/>
    <lineage>
        <taxon>Eukaryota</taxon>
        <taxon>Fungi</taxon>
        <taxon>Dikarya</taxon>
        <taxon>Basidiomycota</taxon>
        <taxon>Agaricomycotina</taxon>
        <taxon>Agaricomycetes</taxon>
        <taxon>Agaricomycetidae</taxon>
        <taxon>Agaricales</taxon>
        <taxon>Agaricineae</taxon>
        <taxon>Hymenogastraceae</taxon>
        <taxon>Gymnopilus</taxon>
    </lineage>
</organism>
<proteinExistence type="predicted"/>
<gene>
    <name evidence="1" type="ORF">CPB84DRAFT_1803862</name>
</gene>
<dbReference type="Proteomes" id="UP000724874">
    <property type="component" value="Unassembled WGS sequence"/>
</dbReference>
<comment type="caution">
    <text evidence="1">The sequence shown here is derived from an EMBL/GenBank/DDBJ whole genome shotgun (WGS) entry which is preliminary data.</text>
</comment>
<protein>
    <submittedName>
        <fullName evidence="1">Uncharacterized protein</fullName>
    </submittedName>
</protein>
<sequence>MAPMLGNEGLERCAMLKNVASDEVFASSIPPAKIPRYYAQRRNPLPVLRSTWRHRAVTPFHPGLLIIYTTFKTFMSWLLDLTRKFSRASAHSNFRLTNLWDPVRIALTYRGLSSFG</sequence>
<evidence type="ECO:0000313" key="2">
    <source>
        <dbReference type="Proteomes" id="UP000724874"/>
    </source>
</evidence>
<dbReference type="EMBL" id="JADNYJ010000421">
    <property type="protein sequence ID" value="KAF8869590.1"/>
    <property type="molecule type" value="Genomic_DNA"/>
</dbReference>
<evidence type="ECO:0000313" key="1">
    <source>
        <dbReference type="EMBL" id="KAF8869590.1"/>
    </source>
</evidence>